<comment type="caution">
    <text evidence="1">The sequence shown here is derived from an EMBL/GenBank/DDBJ whole genome shotgun (WGS) entry which is preliminary data.</text>
</comment>
<dbReference type="AlphaFoldDB" id="A0A1W0W8W5"/>
<accession>A0A1W0W8W5</accession>
<keyword evidence="2" id="KW-1185">Reference proteome</keyword>
<organism evidence="1 2">
    <name type="scientific">Hypsibius exemplaris</name>
    <name type="common">Freshwater tardigrade</name>
    <dbReference type="NCBI Taxonomy" id="2072580"/>
    <lineage>
        <taxon>Eukaryota</taxon>
        <taxon>Metazoa</taxon>
        <taxon>Ecdysozoa</taxon>
        <taxon>Tardigrada</taxon>
        <taxon>Eutardigrada</taxon>
        <taxon>Parachela</taxon>
        <taxon>Hypsibioidea</taxon>
        <taxon>Hypsibiidae</taxon>
        <taxon>Hypsibius</taxon>
    </lineage>
</organism>
<evidence type="ECO:0000313" key="2">
    <source>
        <dbReference type="Proteomes" id="UP000192578"/>
    </source>
</evidence>
<proteinExistence type="predicted"/>
<sequence length="267" mass="29161">MWNGEKFVVKPFQLTKISLAAFRGAIISTTVIANIQIKVARTTSEVKTPINVPEKSATEGEMPGQQEFAQQISLLDAFARNEISRISETLRNMKANLSGCEALVQQTFAVLSATDLRNDGQLANFSVTIQDQLSGISGNLSRSDMARQKFADLAENISRSESTANTNLANLTEMVLGMARNFSQFELRYQTKFNDVTGSLSLGNQKMATLSDSLSGLTLNLTKSDSLTRQRLTDMSDTISRSETSWKGKMASLGHPVGSDGKCYTSH</sequence>
<name>A0A1W0W8W5_HYPEX</name>
<protein>
    <submittedName>
        <fullName evidence="1">Uncharacterized protein</fullName>
    </submittedName>
</protein>
<evidence type="ECO:0000313" key="1">
    <source>
        <dbReference type="EMBL" id="OQV11608.1"/>
    </source>
</evidence>
<gene>
    <name evidence="1" type="ORF">BV898_14106</name>
</gene>
<dbReference type="EMBL" id="MTYJ01000166">
    <property type="protein sequence ID" value="OQV11608.1"/>
    <property type="molecule type" value="Genomic_DNA"/>
</dbReference>
<reference evidence="2" key="1">
    <citation type="submission" date="2017-01" db="EMBL/GenBank/DDBJ databases">
        <title>Comparative genomics of anhydrobiosis in the tardigrade Hypsibius dujardini.</title>
        <authorList>
            <person name="Yoshida Y."/>
            <person name="Koutsovoulos G."/>
            <person name="Laetsch D."/>
            <person name="Stevens L."/>
            <person name="Kumar S."/>
            <person name="Horikawa D."/>
            <person name="Ishino K."/>
            <person name="Komine S."/>
            <person name="Tomita M."/>
            <person name="Blaxter M."/>
            <person name="Arakawa K."/>
        </authorList>
    </citation>
    <scope>NUCLEOTIDE SEQUENCE [LARGE SCALE GENOMIC DNA]</scope>
    <source>
        <strain evidence="2">Z151</strain>
    </source>
</reference>
<dbReference type="Proteomes" id="UP000192578">
    <property type="component" value="Unassembled WGS sequence"/>
</dbReference>